<gene>
    <name evidence="11" type="ORF">AUP42_03635</name>
</gene>
<dbReference type="Proteomes" id="UP000076335">
    <property type="component" value="Unassembled WGS sequence"/>
</dbReference>
<dbReference type="UniPathway" id="UPA00077">
    <property type="reaction ID" value="UER00158"/>
</dbReference>
<evidence type="ECO:0000313" key="11">
    <source>
        <dbReference type="EMBL" id="KZB62065.1"/>
    </source>
</evidence>
<dbReference type="InterPro" id="IPR001796">
    <property type="entry name" value="DHFR_dom"/>
</dbReference>
<evidence type="ECO:0000256" key="9">
    <source>
        <dbReference type="RuleBase" id="RU004474"/>
    </source>
</evidence>
<evidence type="ECO:0000256" key="7">
    <source>
        <dbReference type="ARBA" id="ARBA00025067"/>
    </source>
</evidence>
<dbReference type="RefSeq" id="WP_062952645.1">
    <property type="nucleotide sequence ID" value="NZ_LPVY01000021.1"/>
</dbReference>
<comment type="catalytic activity">
    <reaction evidence="8">
        <text>(6S)-5,6,7,8-tetrahydrofolate + NADP(+) = 7,8-dihydrofolate + NADPH + H(+)</text>
        <dbReference type="Rhea" id="RHEA:15009"/>
        <dbReference type="ChEBI" id="CHEBI:15378"/>
        <dbReference type="ChEBI" id="CHEBI:57451"/>
        <dbReference type="ChEBI" id="CHEBI:57453"/>
        <dbReference type="ChEBI" id="CHEBI:57783"/>
        <dbReference type="ChEBI" id="CHEBI:58349"/>
        <dbReference type="EC" id="1.5.1.3"/>
    </reaction>
</comment>
<evidence type="ECO:0000256" key="5">
    <source>
        <dbReference type="ARBA" id="ARBA00022857"/>
    </source>
</evidence>
<evidence type="ECO:0000256" key="2">
    <source>
        <dbReference type="ARBA" id="ARBA00009539"/>
    </source>
</evidence>
<accession>A0A154L1W9</accession>
<dbReference type="EC" id="1.5.1.3" evidence="3 8"/>
<dbReference type="InterPro" id="IPR024072">
    <property type="entry name" value="DHFR-like_dom_sf"/>
</dbReference>
<evidence type="ECO:0000256" key="1">
    <source>
        <dbReference type="ARBA" id="ARBA00004903"/>
    </source>
</evidence>
<dbReference type="PRINTS" id="PR00070">
    <property type="entry name" value="DHFR"/>
</dbReference>
<dbReference type="Gene3D" id="3.40.430.10">
    <property type="entry name" value="Dihydrofolate Reductase, subunit A"/>
    <property type="match status" value="1"/>
</dbReference>
<protein>
    <recommendedName>
        <fullName evidence="3 8">Dihydrofolate reductase</fullName>
        <ecNumber evidence="3 8">1.5.1.3</ecNumber>
    </recommendedName>
</protein>
<dbReference type="AlphaFoldDB" id="A0A154L1W9"/>
<dbReference type="PROSITE" id="PS00075">
    <property type="entry name" value="DHFR_1"/>
    <property type="match status" value="1"/>
</dbReference>
<comment type="caution">
    <text evidence="11">The sequence shown here is derived from an EMBL/GenBank/DDBJ whole genome shotgun (WGS) entry which is preliminary data.</text>
</comment>
<dbReference type="PROSITE" id="PS51330">
    <property type="entry name" value="DHFR_2"/>
    <property type="match status" value="1"/>
</dbReference>
<feature type="domain" description="DHFR" evidence="10">
    <location>
        <begin position="10"/>
        <end position="174"/>
    </location>
</feature>
<evidence type="ECO:0000256" key="6">
    <source>
        <dbReference type="ARBA" id="ARBA00023002"/>
    </source>
</evidence>
<dbReference type="PANTHER" id="PTHR48069">
    <property type="entry name" value="DIHYDROFOLATE REDUCTASE"/>
    <property type="match status" value="1"/>
</dbReference>
<evidence type="ECO:0000256" key="3">
    <source>
        <dbReference type="ARBA" id="ARBA00012856"/>
    </source>
</evidence>
<organism evidence="11 12">
    <name type="scientific">Thalassospira lucentensis</name>
    <dbReference type="NCBI Taxonomy" id="168935"/>
    <lineage>
        <taxon>Bacteria</taxon>
        <taxon>Pseudomonadati</taxon>
        <taxon>Pseudomonadota</taxon>
        <taxon>Alphaproteobacteria</taxon>
        <taxon>Rhodospirillales</taxon>
        <taxon>Thalassospiraceae</taxon>
        <taxon>Thalassospira</taxon>
    </lineage>
</organism>
<dbReference type="GO" id="GO:0046452">
    <property type="term" value="P:dihydrofolate metabolic process"/>
    <property type="evidence" value="ECO:0007669"/>
    <property type="project" value="TreeGrafter"/>
</dbReference>
<evidence type="ECO:0000256" key="4">
    <source>
        <dbReference type="ARBA" id="ARBA00022563"/>
    </source>
</evidence>
<dbReference type="GO" id="GO:0050661">
    <property type="term" value="F:NADP binding"/>
    <property type="evidence" value="ECO:0007669"/>
    <property type="project" value="InterPro"/>
</dbReference>
<keyword evidence="5 8" id="KW-0521">NADP</keyword>
<dbReference type="OrthoDB" id="9804315at2"/>
<comment type="similarity">
    <text evidence="2 8 9">Belongs to the dihydrofolate reductase family.</text>
</comment>
<evidence type="ECO:0000259" key="10">
    <source>
        <dbReference type="PROSITE" id="PS51330"/>
    </source>
</evidence>
<comment type="function">
    <text evidence="7 8">Key enzyme in folate metabolism. Catalyzes an essential reaction for de novo glycine and purine synthesis, and for DNA precursor synthesis.</text>
</comment>
<dbReference type="GO" id="GO:0046654">
    <property type="term" value="P:tetrahydrofolate biosynthetic process"/>
    <property type="evidence" value="ECO:0007669"/>
    <property type="project" value="UniProtKB-UniPathway"/>
</dbReference>
<dbReference type="CDD" id="cd00209">
    <property type="entry name" value="DHFR"/>
    <property type="match status" value="1"/>
</dbReference>
<dbReference type="InterPro" id="IPR017925">
    <property type="entry name" value="DHFR_CS"/>
</dbReference>
<dbReference type="GO" id="GO:0006730">
    <property type="term" value="P:one-carbon metabolic process"/>
    <property type="evidence" value="ECO:0007669"/>
    <property type="project" value="UniProtKB-KW"/>
</dbReference>
<name>A0A154L1W9_9PROT</name>
<keyword evidence="4 8" id="KW-0554">One-carbon metabolism</keyword>
<reference evidence="11 12" key="1">
    <citation type="submission" date="2015-12" db="EMBL/GenBank/DDBJ databases">
        <title>Genome sequence of Thalassospira lucentensis MCCC 1A02072.</title>
        <authorList>
            <person name="Lu L."/>
            <person name="Lai Q."/>
            <person name="Shao Z."/>
            <person name="Qian P."/>
        </authorList>
    </citation>
    <scope>NUCLEOTIDE SEQUENCE [LARGE SCALE GENOMIC DNA]</scope>
    <source>
        <strain evidence="11 12">MCCC 1A02072</strain>
    </source>
</reference>
<comment type="pathway">
    <text evidence="1 8">Cofactor biosynthesis; tetrahydrofolate biosynthesis; 5,6,7,8-tetrahydrofolate from 7,8-dihydrofolate: step 1/1.</text>
</comment>
<dbReference type="Pfam" id="PF00186">
    <property type="entry name" value="DHFR_1"/>
    <property type="match status" value="1"/>
</dbReference>
<evidence type="ECO:0000313" key="12">
    <source>
        <dbReference type="Proteomes" id="UP000076335"/>
    </source>
</evidence>
<dbReference type="InterPro" id="IPR012259">
    <property type="entry name" value="DHFR"/>
</dbReference>
<dbReference type="GO" id="GO:0004146">
    <property type="term" value="F:dihydrofolate reductase activity"/>
    <property type="evidence" value="ECO:0007669"/>
    <property type="project" value="UniProtKB-EC"/>
</dbReference>
<dbReference type="PANTHER" id="PTHR48069:SF3">
    <property type="entry name" value="DIHYDROFOLATE REDUCTASE"/>
    <property type="match status" value="1"/>
</dbReference>
<evidence type="ECO:0000256" key="8">
    <source>
        <dbReference type="PIRNR" id="PIRNR000194"/>
    </source>
</evidence>
<dbReference type="GO" id="GO:0046655">
    <property type="term" value="P:folic acid metabolic process"/>
    <property type="evidence" value="ECO:0007669"/>
    <property type="project" value="TreeGrafter"/>
</dbReference>
<sequence>MPANNNDRIERVAVVAAAKNGAIGKDGWMPWHLPEDLKRFKALTLGKPMIMGRVTFEAIGKPLPKRTTIVVTRDKDWTFDHENVRVCHDIESAIALADQIAAKENVNEVIIAGGAQIYKLAMPYTTRYELTEVHAEIDGDAFLDPLPAEKWQETARATVNNPDGPDYSFVTLNRIRVTS</sequence>
<dbReference type="PIRSF" id="PIRSF000194">
    <property type="entry name" value="DHFR"/>
    <property type="match status" value="1"/>
</dbReference>
<dbReference type="EMBL" id="LPVY01000021">
    <property type="protein sequence ID" value="KZB62065.1"/>
    <property type="molecule type" value="Genomic_DNA"/>
</dbReference>
<proteinExistence type="inferred from homology"/>
<keyword evidence="6 8" id="KW-0560">Oxidoreductase</keyword>
<dbReference type="GO" id="GO:0005829">
    <property type="term" value="C:cytosol"/>
    <property type="evidence" value="ECO:0007669"/>
    <property type="project" value="TreeGrafter"/>
</dbReference>
<dbReference type="SUPFAM" id="SSF53597">
    <property type="entry name" value="Dihydrofolate reductase-like"/>
    <property type="match status" value="1"/>
</dbReference>